<evidence type="ECO:0000256" key="5">
    <source>
        <dbReference type="ARBA" id="ARBA00023136"/>
    </source>
</evidence>
<dbReference type="PANTHER" id="PTHR30250">
    <property type="entry name" value="PST FAMILY PREDICTED COLANIC ACID TRANSPORTER"/>
    <property type="match status" value="1"/>
</dbReference>
<dbReference type="InterPro" id="IPR002797">
    <property type="entry name" value="Polysacc_synth"/>
</dbReference>
<evidence type="ECO:0000256" key="4">
    <source>
        <dbReference type="ARBA" id="ARBA00022989"/>
    </source>
</evidence>
<organism evidence="7 8">
    <name type="scientific">Enterococcus aquimarinus</name>
    <dbReference type="NCBI Taxonomy" id="328396"/>
    <lineage>
        <taxon>Bacteria</taxon>
        <taxon>Bacillati</taxon>
        <taxon>Bacillota</taxon>
        <taxon>Bacilli</taxon>
        <taxon>Lactobacillales</taxon>
        <taxon>Enterococcaceae</taxon>
        <taxon>Enterococcus</taxon>
    </lineage>
</organism>
<keyword evidence="5 6" id="KW-0472">Membrane</keyword>
<dbReference type="STRING" id="328396.RU93_GL000495"/>
<feature type="transmembrane region" description="Helical" evidence="6">
    <location>
        <begin position="237"/>
        <end position="256"/>
    </location>
</feature>
<feature type="transmembrane region" description="Helical" evidence="6">
    <location>
        <begin position="99"/>
        <end position="125"/>
    </location>
</feature>
<evidence type="ECO:0000256" key="3">
    <source>
        <dbReference type="ARBA" id="ARBA00022692"/>
    </source>
</evidence>
<dbReference type="GO" id="GO:0005886">
    <property type="term" value="C:plasma membrane"/>
    <property type="evidence" value="ECO:0007669"/>
    <property type="project" value="UniProtKB-SubCell"/>
</dbReference>
<dbReference type="PANTHER" id="PTHR30250:SF26">
    <property type="entry name" value="PSMA PROTEIN"/>
    <property type="match status" value="1"/>
</dbReference>
<feature type="transmembrane region" description="Helical" evidence="6">
    <location>
        <begin position="276"/>
        <end position="301"/>
    </location>
</feature>
<sequence length="521" mass="57834">MAIFKVILKYMKVTWIGLRSQKKSGIVISYLTLFINSFFGIFFTPFLISSLGASEYGLYQLVNSFAGYLVILNFGTGAVISRYVALYRTKKDSLGQENFLFQAFMITGILSILTIFVSSALYVGIDGLFGNSLTTVELVKAKQLFILMVTNIAFSFFTNAFSGILTGYEKFAVTNIFKLLRIVLRVILLVILLLLGFKSIAIVATDLFLTIILTVFEASYSFKKLEVKIKFHFYDKALLWMIFSFSSAVFLQAIINQVNQNVDRVVLGAMTDTETVALYSIALVFFTMFSNITGVIGGVFLPQATKMIAANATGEELTDLVIRPGRLQFMVAGAAVAGFILFGQNFIKIWVGDNFLDAYIPTILLLVPTTITLVQNVTIAILDAMLKRMTRSLILAIMAGLNIVLTIILVGELGYMGAAISTSISLVIGNIVLMNLYYHKVIGLNVIRMFKEIFRGTFSSIIIASLLSFPLALILEDTVGYFIIKASTFVIIYGTLLYKFSFNEYEKKILMGSLKKASRIK</sequence>
<keyword evidence="8" id="KW-1185">Reference proteome</keyword>
<accession>A0A1L8QQY7</accession>
<dbReference type="Pfam" id="PF01943">
    <property type="entry name" value="Polysacc_synt"/>
    <property type="match status" value="1"/>
</dbReference>
<evidence type="ECO:0000256" key="1">
    <source>
        <dbReference type="ARBA" id="ARBA00004651"/>
    </source>
</evidence>
<proteinExistence type="predicted"/>
<evidence type="ECO:0000256" key="6">
    <source>
        <dbReference type="SAM" id="Phobius"/>
    </source>
</evidence>
<dbReference type="EMBL" id="JXKD01000012">
    <property type="protein sequence ID" value="OJG09856.1"/>
    <property type="molecule type" value="Genomic_DNA"/>
</dbReference>
<dbReference type="InterPro" id="IPR050833">
    <property type="entry name" value="Poly_Biosynth_Transport"/>
</dbReference>
<feature type="transmembrane region" description="Helical" evidence="6">
    <location>
        <begin position="359"/>
        <end position="381"/>
    </location>
</feature>
<feature type="transmembrane region" description="Helical" evidence="6">
    <location>
        <begin position="481"/>
        <end position="501"/>
    </location>
</feature>
<evidence type="ECO:0000256" key="2">
    <source>
        <dbReference type="ARBA" id="ARBA00022475"/>
    </source>
</evidence>
<dbReference type="Proteomes" id="UP000182149">
    <property type="component" value="Unassembled WGS sequence"/>
</dbReference>
<feature type="transmembrane region" description="Helical" evidence="6">
    <location>
        <begin position="207"/>
        <end position="225"/>
    </location>
</feature>
<evidence type="ECO:0000313" key="8">
    <source>
        <dbReference type="Proteomes" id="UP000182149"/>
    </source>
</evidence>
<name>A0A1L8QQY7_9ENTE</name>
<keyword evidence="4 6" id="KW-1133">Transmembrane helix</keyword>
<feature type="transmembrane region" description="Helical" evidence="6">
    <location>
        <begin position="393"/>
        <end position="411"/>
    </location>
</feature>
<feature type="transmembrane region" description="Helical" evidence="6">
    <location>
        <begin position="417"/>
        <end position="438"/>
    </location>
</feature>
<keyword evidence="3 6" id="KW-0812">Transmembrane</keyword>
<comment type="subcellular location">
    <subcellularLocation>
        <location evidence="1">Cell membrane</location>
        <topology evidence="1">Multi-pass membrane protein</topology>
    </subcellularLocation>
</comment>
<feature type="transmembrane region" description="Helical" evidence="6">
    <location>
        <begin position="145"/>
        <end position="167"/>
    </location>
</feature>
<feature type="transmembrane region" description="Helical" evidence="6">
    <location>
        <begin position="179"/>
        <end position="201"/>
    </location>
</feature>
<protein>
    <submittedName>
        <fullName evidence="7">Polysaccharide production protein</fullName>
    </submittedName>
</protein>
<reference evidence="7 8" key="1">
    <citation type="submission" date="2014-12" db="EMBL/GenBank/DDBJ databases">
        <title>Draft genome sequences of 29 type strains of Enterococci.</title>
        <authorList>
            <person name="Zhong Z."/>
            <person name="Sun Z."/>
            <person name="Liu W."/>
            <person name="Zhang W."/>
            <person name="Zhang H."/>
        </authorList>
    </citation>
    <scope>NUCLEOTIDE SEQUENCE [LARGE SCALE GENOMIC DNA]</scope>
    <source>
        <strain evidence="7 8">DSM 17690</strain>
    </source>
</reference>
<evidence type="ECO:0000313" key="7">
    <source>
        <dbReference type="EMBL" id="OJG09856.1"/>
    </source>
</evidence>
<feature type="transmembrane region" description="Helical" evidence="6">
    <location>
        <begin position="327"/>
        <end position="347"/>
    </location>
</feature>
<keyword evidence="2" id="KW-1003">Cell membrane</keyword>
<feature type="transmembrane region" description="Helical" evidence="6">
    <location>
        <begin position="68"/>
        <end position="87"/>
    </location>
</feature>
<gene>
    <name evidence="7" type="ORF">RU93_GL000495</name>
</gene>
<feature type="transmembrane region" description="Helical" evidence="6">
    <location>
        <begin position="27"/>
        <end position="48"/>
    </location>
</feature>
<comment type="caution">
    <text evidence="7">The sequence shown here is derived from an EMBL/GenBank/DDBJ whole genome shotgun (WGS) entry which is preliminary data.</text>
</comment>
<dbReference type="AlphaFoldDB" id="A0A1L8QQY7"/>
<feature type="transmembrane region" description="Helical" evidence="6">
    <location>
        <begin position="458"/>
        <end position="475"/>
    </location>
</feature>